<keyword evidence="37" id="KW-1185">Reference proteome</keyword>
<keyword evidence="11" id="KW-0521">NADP</keyword>
<comment type="subcellular location">
    <subcellularLocation>
        <location evidence="1">Cytoplasm</location>
    </subcellularLocation>
</comment>
<comment type="catalytic activity">
    <reaction evidence="23">
        <text>leukotriene B4 + NADP(+) = 12-oxo-leukotriene B4 + NADPH + H(+)</text>
        <dbReference type="Rhea" id="RHEA:50608"/>
        <dbReference type="ChEBI" id="CHEBI:15378"/>
        <dbReference type="ChEBI" id="CHEBI:57461"/>
        <dbReference type="ChEBI" id="CHEBI:57783"/>
        <dbReference type="ChEBI" id="CHEBI:58349"/>
        <dbReference type="ChEBI" id="CHEBI:133309"/>
    </reaction>
    <physiologicalReaction direction="left-to-right" evidence="23">
        <dbReference type="Rhea" id="RHEA:50609"/>
    </physiologicalReaction>
</comment>
<dbReference type="InterPro" id="IPR014190">
    <property type="entry name" value="PTGR1"/>
</dbReference>
<reference evidence="36" key="2">
    <citation type="submission" date="2017-10" db="EMBL/GenBank/DDBJ databases">
        <title>Ladona fulva Genome sequencing and assembly.</title>
        <authorList>
            <person name="Murali S."/>
            <person name="Richards S."/>
            <person name="Bandaranaike D."/>
            <person name="Bellair M."/>
            <person name="Blankenburg K."/>
            <person name="Chao H."/>
            <person name="Dinh H."/>
            <person name="Doddapaneni H."/>
            <person name="Dugan-Rocha S."/>
            <person name="Elkadiri S."/>
            <person name="Gnanaolivu R."/>
            <person name="Hernandez B."/>
            <person name="Skinner E."/>
            <person name="Javaid M."/>
            <person name="Lee S."/>
            <person name="Li M."/>
            <person name="Ming W."/>
            <person name="Munidasa M."/>
            <person name="Muniz J."/>
            <person name="Nguyen L."/>
            <person name="Hughes D."/>
            <person name="Osuji N."/>
            <person name="Pu L.-L."/>
            <person name="Puazo M."/>
            <person name="Qu C."/>
            <person name="Quiroz J."/>
            <person name="Raj R."/>
            <person name="Weissenberger G."/>
            <person name="Xin Y."/>
            <person name="Zou X."/>
            <person name="Han Y."/>
            <person name="Worley K."/>
            <person name="Muzny D."/>
            <person name="Gibbs R."/>
        </authorList>
    </citation>
    <scope>NUCLEOTIDE SEQUENCE</scope>
    <source>
        <strain evidence="36">Sampled in the wild</strain>
    </source>
</reference>
<dbReference type="SMART" id="SM00829">
    <property type="entry name" value="PKS_ER"/>
    <property type="match status" value="1"/>
</dbReference>
<dbReference type="AlphaFoldDB" id="A0A8K0K5J0"/>
<evidence type="ECO:0000256" key="27">
    <source>
        <dbReference type="ARBA" id="ARBA00048290"/>
    </source>
</evidence>
<evidence type="ECO:0000256" key="5">
    <source>
        <dbReference type="ARBA" id="ARBA00012410"/>
    </source>
</evidence>
<evidence type="ECO:0000256" key="31">
    <source>
        <dbReference type="ARBA" id="ARBA00049068"/>
    </source>
</evidence>
<evidence type="ECO:0000256" key="13">
    <source>
        <dbReference type="ARBA" id="ARBA00023002"/>
    </source>
</evidence>
<evidence type="ECO:0000256" key="25">
    <source>
        <dbReference type="ARBA" id="ARBA00047903"/>
    </source>
</evidence>
<dbReference type="Pfam" id="PF16884">
    <property type="entry name" value="ADH_N_2"/>
    <property type="match status" value="1"/>
</dbReference>
<evidence type="ECO:0000256" key="7">
    <source>
        <dbReference type="ARBA" id="ARBA00022490"/>
    </source>
</evidence>
<comment type="catalytic activity">
    <reaction evidence="34">
        <text>hexanal + NADP(+) = (E)-hex-2-enal + NADPH + H(+)</text>
        <dbReference type="Rhea" id="RHEA:50776"/>
        <dbReference type="ChEBI" id="CHEBI:15378"/>
        <dbReference type="ChEBI" id="CHEBI:28913"/>
        <dbReference type="ChEBI" id="CHEBI:57783"/>
        <dbReference type="ChEBI" id="CHEBI:58349"/>
        <dbReference type="ChEBI" id="CHEBI:88528"/>
    </reaction>
    <physiologicalReaction direction="right-to-left" evidence="34">
        <dbReference type="Rhea" id="RHEA:50778"/>
    </physiologicalReaction>
</comment>
<comment type="catalytic activity">
    <reaction evidence="31">
        <text>(5S,12S)-dihydroxy-(6E,10E,12E,14Z)-eicosatetraenoate + NADP(+) = 12-oxo-(5S)-hydroxy-(6E,8E,10E,14Z)-eicosatetraenoate + NADPH + H(+)</text>
        <dbReference type="Rhea" id="RHEA:51212"/>
        <dbReference type="ChEBI" id="CHEBI:15378"/>
        <dbReference type="ChEBI" id="CHEBI:57783"/>
        <dbReference type="ChEBI" id="CHEBI:58349"/>
        <dbReference type="ChEBI" id="CHEBI:133974"/>
        <dbReference type="ChEBI" id="CHEBI:133975"/>
    </reaction>
    <physiologicalReaction direction="left-to-right" evidence="31">
        <dbReference type="Rhea" id="RHEA:51213"/>
    </physiologicalReaction>
</comment>
<evidence type="ECO:0000256" key="22">
    <source>
        <dbReference type="ARBA" id="ARBA00047742"/>
    </source>
</evidence>
<evidence type="ECO:0000256" key="24">
    <source>
        <dbReference type="ARBA" id="ARBA00047878"/>
    </source>
</evidence>
<evidence type="ECO:0000256" key="8">
    <source>
        <dbReference type="ARBA" id="ARBA00022501"/>
    </source>
</evidence>
<evidence type="ECO:0000256" key="4">
    <source>
        <dbReference type="ARBA" id="ARBA00011981"/>
    </source>
</evidence>
<comment type="catalytic activity">
    <reaction evidence="33">
        <text>an n-alkanal + NADP(+) = an alk-2-enal + NADPH + H(+)</text>
        <dbReference type="Rhea" id="RHEA:13737"/>
        <dbReference type="ChEBI" id="CHEBI:12834"/>
        <dbReference type="ChEBI" id="CHEBI:13757"/>
        <dbReference type="ChEBI" id="CHEBI:15378"/>
        <dbReference type="ChEBI" id="CHEBI:57783"/>
        <dbReference type="ChEBI" id="CHEBI:58349"/>
        <dbReference type="EC" id="1.3.1.74"/>
    </reaction>
    <physiologicalReaction direction="right-to-left" evidence="33">
        <dbReference type="Rhea" id="RHEA:13739"/>
    </physiologicalReaction>
</comment>
<dbReference type="EMBL" id="KZ308359">
    <property type="protein sequence ID" value="KAG8228102.1"/>
    <property type="molecule type" value="Genomic_DNA"/>
</dbReference>
<comment type="catalytic activity">
    <reaction evidence="30">
        <text>6-trans-leukotriene B4 + NADP(+) = 12-oxo-(5S)-hydroxy-(6E,8E,10E,14Z)-eicosatetraenoate + NADPH + H(+)</text>
        <dbReference type="Rhea" id="RHEA:51204"/>
        <dbReference type="ChEBI" id="CHEBI:15378"/>
        <dbReference type="ChEBI" id="CHEBI:57783"/>
        <dbReference type="ChEBI" id="CHEBI:58349"/>
        <dbReference type="ChEBI" id="CHEBI:90723"/>
        <dbReference type="ChEBI" id="CHEBI:133974"/>
    </reaction>
    <physiologicalReaction direction="left-to-right" evidence="30">
        <dbReference type="Rhea" id="RHEA:51205"/>
    </physiologicalReaction>
</comment>
<keyword evidence="9" id="KW-0597">Phosphoprotein</keyword>
<evidence type="ECO:0000256" key="28">
    <source>
        <dbReference type="ARBA" id="ARBA00048387"/>
    </source>
</evidence>
<evidence type="ECO:0000256" key="9">
    <source>
        <dbReference type="ARBA" id="ARBA00022553"/>
    </source>
</evidence>
<keyword evidence="8" id="KW-0644">Prostaglandin metabolism</keyword>
<dbReference type="Gene3D" id="3.90.180.10">
    <property type="entry name" value="Medium-chain alcohol dehydrogenases, catalytic domain"/>
    <property type="match status" value="1"/>
</dbReference>
<dbReference type="SUPFAM" id="SSF50129">
    <property type="entry name" value="GroES-like"/>
    <property type="match status" value="2"/>
</dbReference>
<dbReference type="GO" id="GO:0005737">
    <property type="term" value="C:cytoplasm"/>
    <property type="evidence" value="ECO:0007669"/>
    <property type="project" value="UniProtKB-SubCell"/>
</dbReference>
<name>A0A8K0K5J0_LADFU</name>
<evidence type="ECO:0000256" key="14">
    <source>
        <dbReference type="ARBA" id="ARBA00023098"/>
    </source>
</evidence>
<evidence type="ECO:0000256" key="2">
    <source>
        <dbReference type="ARBA" id="ARBA00010460"/>
    </source>
</evidence>
<gene>
    <name evidence="36" type="ORF">J437_LFUL000104</name>
</gene>
<sequence>MVKTQKFVTVKRFEGEPKLSDLKIVEEELPPIKDGEFLCKAEWMSVDPYMRCEKNTSSLFILLTMKLFPYRVIESKHPRFKVGQHVVGYFGWQTYSISDGNDCLLQGAKEHYVVPDLQGQPLSLALGVLGMPGNTAYFGLLEICKPKEGETVVVTGAAGAVGSLVGQIAKIKGCRAIGFAGSDTKCKWLKDELKFDAAFNYKKVCVKDALKEAAPNGVDCYFDNVGGQISSDIILHMNPNGRIAVCGAISSYNDEEAPKVTAIQLPMIVHQLKMEGFVVHRWNSRWNEGIMQNLQWIKEGKLKYSETITKGFENMPNAFIGMLRGENVGKAIVKI</sequence>
<dbReference type="PANTHER" id="PTHR43205">
    <property type="entry name" value="PROSTAGLANDIN REDUCTASE"/>
    <property type="match status" value="1"/>
</dbReference>
<dbReference type="InterPro" id="IPR045010">
    <property type="entry name" value="MDR_fam"/>
</dbReference>
<dbReference type="InterPro" id="IPR020843">
    <property type="entry name" value="ER"/>
</dbReference>
<evidence type="ECO:0000256" key="3">
    <source>
        <dbReference type="ARBA" id="ARBA00011852"/>
    </source>
</evidence>
<dbReference type="Gene3D" id="3.40.50.720">
    <property type="entry name" value="NAD(P)-binding Rossmann-like Domain"/>
    <property type="match status" value="1"/>
</dbReference>
<reference evidence="36" key="1">
    <citation type="submission" date="2013-04" db="EMBL/GenBank/DDBJ databases">
        <authorList>
            <person name="Qu J."/>
            <person name="Murali S.C."/>
            <person name="Bandaranaike D."/>
            <person name="Bellair M."/>
            <person name="Blankenburg K."/>
            <person name="Chao H."/>
            <person name="Dinh H."/>
            <person name="Doddapaneni H."/>
            <person name="Downs B."/>
            <person name="Dugan-Rocha S."/>
            <person name="Elkadiri S."/>
            <person name="Gnanaolivu R.D."/>
            <person name="Hernandez B."/>
            <person name="Javaid M."/>
            <person name="Jayaseelan J.C."/>
            <person name="Lee S."/>
            <person name="Li M."/>
            <person name="Ming W."/>
            <person name="Munidasa M."/>
            <person name="Muniz J."/>
            <person name="Nguyen L."/>
            <person name="Ongeri F."/>
            <person name="Osuji N."/>
            <person name="Pu L.-L."/>
            <person name="Puazo M."/>
            <person name="Qu C."/>
            <person name="Quiroz J."/>
            <person name="Raj R."/>
            <person name="Weissenberger G."/>
            <person name="Xin Y."/>
            <person name="Zou X."/>
            <person name="Han Y."/>
            <person name="Richards S."/>
            <person name="Worley K."/>
            <person name="Muzny D."/>
            <person name="Gibbs R."/>
        </authorList>
    </citation>
    <scope>NUCLEOTIDE SEQUENCE</scope>
    <source>
        <strain evidence="36">Sampled in the wild</strain>
    </source>
</reference>
<dbReference type="InterPro" id="IPR013149">
    <property type="entry name" value="ADH-like_C"/>
</dbReference>
<evidence type="ECO:0000259" key="35">
    <source>
        <dbReference type="SMART" id="SM00829"/>
    </source>
</evidence>
<evidence type="ECO:0000256" key="16">
    <source>
        <dbReference type="ARBA" id="ARBA00031851"/>
    </source>
</evidence>
<evidence type="ECO:0000256" key="17">
    <source>
        <dbReference type="ARBA" id="ARBA00032255"/>
    </source>
</evidence>
<organism evidence="36 37">
    <name type="scientific">Ladona fulva</name>
    <name type="common">Scarce chaser dragonfly</name>
    <name type="synonym">Libellula fulva</name>
    <dbReference type="NCBI Taxonomy" id="123851"/>
    <lineage>
        <taxon>Eukaryota</taxon>
        <taxon>Metazoa</taxon>
        <taxon>Ecdysozoa</taxon>
        <taxon>Arthropoda</taxon>
        <taxon>Hexapoda</taxon>
        <taxon>Insecta</taxon>
        <taxon>Pterygota</taxon>
        <taxon>Palaeoptera</taxon>
        <taxon>Odonata</taxon>
        <taxon>Epiprocta</taxon>
        <taxon>Anisoptera</taxon>
        <taxon>Libelluloidea</taxon>
        <taxon>Libellulidae</taxon>
        <taxon>Ladona</taxon>
    </lineage>
</organism>
<comment type="catalytic activity">
    <reaction evidence="32">
        <text>13,14-dihydro-15-oxo-prostaglandin E1 + NADP(+) = 15-oxoprostaglandin E1 + NADPH + H(+)</text>
        <dbReference type="Rhea" id="RHEA:50584"/>
        <dbReference type="ChEBI" id="CHEBI:15378"/>
        <dbReference type="ChEBI" id="CHEBI:57401"/>
        <dbReference type="ChEBI" id="CHEBI:57783"/>
        <dbReference type="ChEBI" id="CHEBI:58349"/>
        <dbReference type="ChEBI" id="CHEBI:133408"/>
    </reaction>
    <physiologicalReaction direction="right-to-left" evidence="32">
        <dbReference type="Rhea" id="RHEA:50586"/>
    </physiologicalReaction>
</comment>
<proteinExistence type="inferred from homology"/>
<dbReference type="GO" id="GO:0006693">
    <property type="term" value="P:prostaglandin metabolic process"/>
    <property type="evidence" value="ECO:0007669"/>
    <property type="project" value="UniProtKB-KW"/>
</dbReference>
<comment type="catalytic activity">
    <reaction evidence="25">
        <text>dodecanal + NADP(+) = (2E)-dodecenal + NADPH + H(+)</text>
        <dbReference type="Rhea" id="RHEA:50784"/>
        <dbReference type="ChEBI" id="CHEBI:15378"/>
        <dbReference type="ChEBI" id="CHEBI:27836"/>
        <dbReference type="ChEBI" id="CHEBI:57783"/>
        <dbReference type="ChEBI" id="CHEBI:58349"/>
        <dbReference type="ChEBI" id="CHEBI:133741"/>
    </reaction>
    <physiologicalReaction direction="right-to-left" evidence="25">
        <dbReference type="Rhea" id="RHEA:50786"/>
    </physiologicalReaction>
</comment>
<comment type="catalytic activity">
    <reaction evidence="26">
        <text>nonan-2-one + NADP(+) = (3E)-nonen-2-one + NADPH + H(+)</text>
        <dbReference type="Rhea" id="RHEA:50616"/>
        <dbReference type="ChEBI" id="CHEBI:15378"/>
        <dbReference type="ChEBI" id="CHEBI:57783"/>
        <dbReference type="ChEBI" id="CHEBI:58349"/>
        <dbReference type="ChEBI" id="CHEBI:77927"/>
        <dbReference type="ChEBI" id="CHEBI:133457"/>
    </reaction>
    <physiologicalReaction direction="right-to-left" evidence="26">
        <dbReference type="Rhea" id="RHEA:50618"/>
    </physiologicalReaction>
</comment>
<keyword evidence="12" id="KW-0007">Acetylation</keyword>
<evidence type="ECO:0000256" key="23">
    <source>
        <dbReference type="ARBA" id="ARBA00047871"/>
    </source>
</evidence>
<feature type="domain" description="Enoyl reductase (ER)" evidence="35">
    <location>
        <begin position="15"/>
        <end position="333"/>
    </location>
</feature>
<keyword evidence="14" id="KW-0443">Lipid metabolism</keyword>
<evidence type="ECO:0000256" key="19">
    <source>
        <dbReference type="ARBA" id="ARBA00033119"/>
    </source>
</evidence>
<comment type="catalytic activity">
    <reaction evidence="24">
        <text>13,14-dihydro-15-oxo-prostaglandin F1alpha + NADP(+) = 15-oxoprostaglandin F1alpha + NADPH + H(+)</text>
        <dbReference type="Rhea" id="RHEA:50592"/>
        <dbReference type="ChEBI" id="CHEBI:15378"/>
        <dbReference type="ChEBI" id="CHEBI:57783"/>
        <dbReference type="ChEBI" id="CHEBI:58349"/>
        <dbReference type="ChEBI" id="CHEBI:79072"/>
        <dbReference type="ChEBI" id="CHEBI:133411"/>
    </reaction>
    <physiologicalReaction direction="right-to-left" evidence="24">
        <dbReference type="Rhea" id="RHEA:50594"/>
    </physiologicalReaction>
</comment>
<keyword evidence="10" id="KW-0276">Fatty acid metabolism</keyword>
<evidence type="ECO:0000256" key="10">
    <source>
        <dbReference type="ARBA" id="ARBA00022832"/>
    </source>
</evidence>
<evidence type="ECO:0000256" key="26">
    <source>
        <dbReference type="ARBA" id="ARBA00048066"/>
    </source>
</evidence>
<evidence type="ECO:0000256" key="34">
    <source>
        <dbReference type="ARBA" id="ARBA00049368"/>
    </source>
</evidence>
<protein>
    <recommendedName>
        <fullName evidence="6">Prostaglandin reductase 1</fullName>
        <ecNumber evidence="4">1.3.1.48</ecNumber>
        <ecNumber evidence="5">1.3.1.74</ecNumber>
    </recommendedName>
    <alternativeName>
        <fullName evidence="19">15-oxoprostaglandin 13-reductase</fullName>
    </alternativeName>
    <alternativeName>
        <fullName evidence="17">Dithiolethione-inducible gene 1 protein</fullName>
    </alternativeName>
    <alternativeName>
        <fullName evidence="16">Leukotriene B4 12-hydroxydehydrogenase</fullName>
    </alternativeName>
    <alternativeName>
        <fullName evidence="18">NAD(P)H-dependent alkenal/one oxidoreductase</fullName>
    </alternativeName>
</protein>
<comment type="catalytic activity">
    <reaction evidence="27">
        <text>13,14-dihydro-15-oxo-PGF2alpha + NADP(+) = 15-oxoprostaglandin F2alpha + NADPH + H(+)</text>
        <dbReference type="Rhea" id="RHEA:50588"/>
        <dbReference type="ChEBI" id="CHEBI:15378"/>
        <dbReference type="ChEBI" id="CHEBI:57783"/>
        <dbReference type="ChEBI" id="CHEBI:58349"/>
        <dbReference type="ChEBI" id="CHEBI:133374"/>
        <dbReference type="ChEBI" id="CHEBI:133409"/>
    </reaction>
    <physiologicalReaction direction="right-to-left" evidence="27">
        <dbReference type="Rhea" id="RHEA:50590"/>
    </physiologicalReaction>
</comment>
<evidence type="ECO:0000256" key="15">
    <source>
        <dbReference type="ARBA" id="ARBA00023278"/>
    </source>
</evidence>
<evidence type="ECO:0000256" key="30">
    <source>
        <dbReference type="ARBA" id="ARBA00048953"/>
    </source>
</evidence>
<evidence type="ECO:0000256" key="18">
    <source>
        <dbReference type="ARBA" id="ARBA00032297"/>
    </source>
</evidence>
<dbReference type="SUPFAM" id="SSF51735">
    <property type="entry name" value="NAD(P)-binding Rossmann-fold domains"/>
    <property type="match status" value="1"/>
</dbReference>
<dbReference type="GO" id="GO:0032440">
    <property type="term" value="F:2-alkenal reductase [NAD(P)H] activity"/>
    <property type="evidence" value="ECO:0007669"/>
    <property type="project" value="UniProtKB-EC"/>
</dbReference>
<dbReference type="PANTHER" id="PTHR43205:SF7">
    <property type="entry name" value="PROSTAGLANDIN REDUCTASE 1"/>
    <property type="match status" value="1"/>
</dbReference>
<evidence type="ECO:0000256" key="33">
    <source>
        <dbReference type="ARBA" id="ARBA00049179"/>
    </source>
</evidence>
<dbReference type="FunFam" id="3.40.50.720:FF:000121">
    <property type="entry name" value="Prostaglandin reductase 2"/>
    <property type="match status" value="1"/>
</dbReference>
<comment type="subunit">
    <text evidence="3">Monomer or homodimer.</text>
</comment>
<evidence type="ECO:0000256" key="6">
    <source>
        <dbReference type="ARBA" id="ARBA00020651"/>
    </source>
</evidence>
<evidence type="ECO:0000256" key="11">
    <source>
        <dbReference type="ARBA" id="ARBA00022857"/>
    </source>
</evidence>
<evidence type="ECO:0000256" key="12">
    <source>
        <dbReference type="ARBA" id="ARBA00022990"/>
    </source>
</evidence>
<dbReference type="Proteomes" id="UP000792457">
    <property type="component" value="Unassembled WGS sequence"/>
</dbReference>
<evidence type="ECO:0000256" key="21">
    <source>
        <dbReference type="ARBA" id="ARBA00047617"/>
    </source>
</evidence>
<evidence type="ECO:0000313" key="36">
    <source>
        <dbReference type="EMBL" id="KAG8228102.1"/>
    </source>
</evidence>
<comment type="caution">
    <text evidence="36">The sequence shown here is derived from an EMBL/GenBank/DDBJ whole genome shotgun (WGS) entry which is preliminary data.</text>
</comment>
<comment type="catalytic activity">
    <reaction evidence="29">
        <text>20-hydroxy-leukotriene B4 + NADP(+) = 12-oxo-20-hydroxy-leukotriene B4 + NADPH + H(+)</text>
        <dbReference type="Rhea" id="RHEA:51208"/>
        <dbReference type="ChEBI" id="CHEBI:15378"/>
        <dbReference type="ChEBI" id="CHEBI:57460"/>
        <dbReference type="ChEBI" id="CHEBI:57783"/>
        <dbReference type="ChEBI" id="CHEBI:58349"/>
        <dbReference type="ChEBI" id="CHEBI:133346"/>
    </reaction>
    <physiologicalReaction direction="left-to-right" evidence="29">
        <dbReference type="Rhea" id="RHEA:51209"/>
    </physiologicalReaction>
</comment>
<dbReference type="GO" id="GO:0047522">
    <property type="term" value="F:15-oxoprostaglandin 13-reductase [NAD(P)+] activity"/>
    <property type="evidence" value="ECO:0007669"/>
    <property type="project" value="UniProtKB-EC"/>
</dbReference>
<dbReference type="InterPro" id="IPR011032">
    <property type="entry name" value="GroES-like_sf"/>
</dbReference>
<evidence type="ECO:0000256" key="29">
    <source>
        <dbReference type="ARBA" id="ARBA00048591"/>
    </source>
</evidence>
<evidence type="ECO:0000256" key="20">
    <source>
        <dbReference type="ARBA" id="ARBA00047461"/>
    </source>
</evidence>
<comment type="catalytic activity">
    <reaction evidence="28">
        <text>4-hydroxynonanal + NADP(+) = (E)-4-hydroxynon-2-enal + NADPH + H(+)</text>
        <dbReference type="Rhea" id="RHEA:64736"/>
        <dbReference type="ChEBI" id="CHEBI:15378"/>
        <dbReference type="ChEBI" id="CHEBI:57783"/>
        <dbReference type="ChEBI" id="CHEBI:58349"/>
        <dbReference type="ChEBI" id="CHEBI:58968"/>
        <dbReference type="ChEBI" id="CHEBI:156112"/>
    </reaction>
    <physiologicalReaction direction="right-to-left" evidence="28">
        <dbReference type="Rhea" id="RHEA:64738"/>
    </physiologicalReaction>
</comment>
<keyword evidence="15" id="KW-0379">Hydroxylation</keyword>
<dbReference type="Pfam" id="PF00107">
    <property type="entry name" value="ADH_zinc_N"/>
    <property type="match status" value="1"/>
</dbReference>
<dbReference type="CDD" id="cd08294">
    <property type="entry name" value="leukotriene_B4_DH_like"/>
    <property type="match status" value="1"/>
</dbReference>
<comment type="catalytic activity">
    <reaction evidence="20">
        <text>octanal + NADP(+) = (2E)-octenal + NADPH + H(+)</text>
        <dbReference type="Rhea" id="RHEA:50780"/>
        <dbReference type="ChEBI" id="CHEBI:15378"/>
        <dbReference type="ChEBI" id="CHEBI:17935"/>
        <dbReference type="ChEBI" id="CHEBI:57783"/>
        <dbReference type="ChEBI" id="CHEBI:58349"/>
        <dbReference type="ChEBI" id="CHEBI:61748"/>
    </reaction>
    <physiologicalReaction direction="right-to-left" evidence="20">
        <dbReference type="Rhea" id="RHEA:50782"/>
    </physiologicalReaction>
</comment>
<evidence type="ECO:0000313" key="37">
    <source>
        <dbReference type="Proteomes" id="UP000792457"/>
    </source>
</evidence>
<dbReference type="EC" id="1.3.1.74" evidence="5"/>
<dbReference type="OrthoDB" id="809632at2759"/>
<keyword evidence="7" id="KW-0963">Cytoplasm</keyword>
<evidence type="ECO:0000256" key="1">
    <source>
        <dbReference type="ARBA" id="ARBA00004496"/>
    </source>
</evidence>
<accession>A0A8K0K5J0</accession>
<evidence type="ECO:0000256" key="32">
    <source>
        <dbReference type="ARBA" id="ARBA00049070"/>
    </source>
</evidence>
<dbReference type="InterPro" id="IPR036291">
    <property type="entry name" value="NAD(P)-bd_dom_sf"/>
</dbReference>
<keyword evidence="13" id="KW-0560">Oxidoreductase</keyword>
<dbReference type="InterPro" id="IPR041694">
    <property type="entry name" value="ADH_N_2"/>
</dbReference>
<comment type="catalytic activity">
    <reaction evidence="22">
        <text>pentan-2-one + NADP(+) = (E)-pent-3-en-2-one + NADPH + H(+)</text>
        <dbReference type="Rhea" id="RHEA:50788"/>
        <dbReference type="ChEBI" id="CHEBI:15378"/>
        <dbReference type="ChEBI" id="CHEBI:16472"/>
        <dbReference type="ChEBI" id="CHEBI:57783"/>
        <dbReference type="ChEBI" id="CHEBI:58349"/>
        <dbReference type="ChEBI" id="CHEBI:145276"/>
    </reaction>
    <physiologicalReaction direction="right-to-left" evidence="22">
        <dbReference type="Rhea" id="RHEA:50790"/>
    </physiologicalReaction>
</comment>
<comment type="similarity">
    <text evidence="2">Belongs to the NADP-dependent oxidoreductase L4BD family.</text>
</comment>
<dbReference type="EC" id="1.3.1.48" evidence="4"/>
<comment type="catalytic activity">
    <reaction evidence="21">
        <text>decanal + NADP(+) = (2E)-decenal + NADPH + H(+)</text>
        <dbReference type="Rhea" id="RHEA:50612"/>
        <dbReference type="ChEBI" id="CHEBI:15378"/>
        <dbReference type="ChEBI" id="CHEBI:31457"/>
        <dbReference type="ChEBI" id="CHEBI:57783"/>
        <dbReference type="ChEBI" id="CHEBI:58349"/>
        <dbReference type="ChEBI" id="CHEBI:133455"/>
    </reaction>
    <physiologicalReaction direction="right-to-left" evidence="21">
        <dbReference type="Rhea" id="RHEA:50614"/>
    </physiologicalReaction>
</comment>